<gene>
    <name evidence="1" type="ORF">ENL41_01445</name>
</gene>
<protein>
    <submittedName>
        <fullName evidence="1">Uncharacterized protein</fullName>
    </submittedName>
</protein>
<accession>A0A7C5M4D7</accession>
<dbReference type="EMBL" id="DRTV01000107">
    <property type="protein sequence ID" value="HHF58072.1"/>
    <property type="molecule type" value="Genomic_DNA"/>
</dbReference>
<name>A0A7C5M4D7_UNCW3</name>
<comment type="caution">
    <text evidence="1">The sequence shown here is derived from an EMBL/GenBank/DDBJ whole genome shotgun (WGS) entry which is preliminary data.</text>
</comment>
<proteinExistence type="predicted"/>
<evidence type="ECO:0000313" key="1">
    <source>
        <dbReference type="EMBL" id="HHF58072.1"/>
    </source>
</evidence>
<dbReference type="Proteomes" id="UP000886014">
    <property type="component" value="Unassembled WGS sequence"/>
</dbReference>
<organism evidence="1">
    <name type="scientific">candidate division WOR-3 bacterium</name>
    <dbReference type="NCBI Taxonomy" id="2052148"/>
    <lineage>
        <taxon>Bacteria</taxon>
        <taxon>Bacteria division WOR-3</taxon>
    </lineage>
</organism>
<reference evidence="1" key="1">
    <citation type="journal article" date="2020" name="mSystems">
        <title>Genome- and Community-Level Interaction Insights into Carbon Utilization and Element Cycling Functions of Hydrothermarchaeota in Hydrothermal Sediment.</title>
        <authorList>
            <person name="Zhou Z."/>
            <person name="Liu Y."/>
            <person name="Xu W."/>
            <person name="Pan J."/>
            <person name="Luo Z.H."/>
            <person name="Li M."/>
        </authorList>
    </citation>
    <scope>NUCLEOTIDE SEQUENCE [LARGE SCALE GENOMIC DNA]</scope>
    <source>
        <strain evidence="1">HyVt-94</strain>
    </source>
</reference>
<sequence length="148" mass="17319">MAIKEDFFDIIIYSIYKSIFEMVGEQAWEIVWRSGEIALKQIEEKMGVIESDLFKSLQNLARYLEDMGYVSSIEFKKLSQKRFQYIMSNPVILQGATSLIAEKMVPPHISTSLMFALLKRFNKQAKMVKEPEFLEDGRVVETWEIESY</sequence>
<dbReference type="AlphaFoldDB" id="A0A7C5M4D7"/>